<sequence>MAVRTSFYTREELEEIGFAKLGQNVLISRKASIYSPELMEIGDNVRIDDFCIISGKIRLGNYIHIASGCYLFAGEYGIEMENFSGLSSRVTIYAVTDDYSGKYLTNPTVPEEYRNVIGGKVHIGKHVIIGTGSTVLPGVEIGEGAAIGAMSLVTKSIQPWKIAVGIPAKEIRERSRDLLELEQQFLKGRSDAK</sequence>
<dbReference type="GO" id="GO:0008811">
    <property type="term" value="F:chloramphenicol O-acetyltransferase activity"/>
    <property type="evidence" value="ECO:0007669"/>
    <property type="project" value="UniProtKB-EC"/>
</dbReference>
<dbReference type="PANTHER" id="PTHR43300">
    <property type="entry name" value="ACETYLTRANSFERASE"/>
    <property type="match status" value="1"/>
</dbReference>
<dbReference type="AlphaFoldDB" id="A0A7V4CM42"/>
<evidence type="ECO:0000256" key="4">
    <source>
        <dbReference type="ARBA" id="ARBA00022737"/>
    </source>
</evidence>
<organism evidence="8">
    <name type="scientific">Fervidobacterium pennivorans</name>
    <dbReference type="NCBI Taxonomy" id="93466"/>
    <lineage>
        <taxon>Bacteria</taxon>
        <taxon>Thermotogati</taxon>
        <taxon>Thermotogota</taxon>
        <taxon>Thermotogae</taxon>
        <taxon>Thermotogales</taxon>
        <taxon>Fervidobacteriaceae</taxon>
        <taxon>Fervidobacterium</taxon>
    </lineage>
</organism>
<dbReference type="EMBL" id="DTBH01000054">
    <property type="protein sequence ID" value="HGQ76764.1"/>
    <property type="molecule type" value="Genomic_DNA"/>
</dbReference>
<evidence type="ECO:0000256" key="3">
    <source>
        <dbReference type="ARBA" id="ARBA00022679"/>
    </source>
</evidence>
<keyword evidence="6 8" id="KW-0012">Acyltransferase</keyword>
<dbReference type="CDD" id="cd04647">
    <property type="entry name" value="LbH_MAT_like"/>
    <property type="match status" value="1"/>
</dbReference>
<keyword evidence="4" id="KW-0677">Repeat</keyword>
<dbReference type="Pfam" id="PF00132">
    <property type="entry name" value="Hexapep"/>
    <property type="match status" value="1"/>
</dbReference>
<protein>
    <recommendedName>
        <fullName evidence="2">Chloramphenicol acetyltransferase</fullName>
        <ecNumber evidence="1">2.3.1.28</ecNumber>
    </recommendedName>
</protein>
<evidence type="ECO:0000256" key="1">
    <source>
        <dbReference type="ARBA" id="ARBA00013235"/>
    </source>
</evidence>
<keyword evidence="3 8" id="KW-0808">Transferase</keyword>
<dbReference type="InterPro" id="IPR001451">
    <property type="entry name" value="Hexapep"/>
</dbReference>
<evidence type="ECO:0000256" key="6">
    <source>
        <dbReference type="ARBA" id="ARBA00023315"/>
    </source>
</evidence>
<dbReference type="EC" id="2.3.1.28" evidence="1"/>
<evidence type="ECO:0000313" key="8">
    <source>
        <dbReference type="EMBL" id="HGQ76764.1"/>
    </source>
</evidence>
<name>A0A7V4CM42_FERPE</name>
<dbReference type="PROSITE" id="PS00101">
    <property type="entry name" value="HEXAPEP_TRANSFERASES"/>
    <property type="match status" value="1"/>
</dbReference>
<keyword evidence="5" id="KW-0046">Antibiotic resistance</keyword>
<proteinExistence type="predicted"/>
<evidence type="ECO:0000256" key="5">
    <source>
        <dbReference type="ARBA" id="ARBA00023251"/>
    </source>
</evidence>
<dbReference type="PANTHER" id="PTHR43300:SF12">
    <property type="entry name" value="CHLORAMPHENICOL ACETYLTRANSFERASE"/>
    <property type="match status" value="1"/>
</dbReference>
<dbReference type="InterPro" id="IPR011004">
    <property type="entry name" value="Trimer_LpxA-like_sf"/>
</dbReference>
<dbReference type="Gene3D" id="2.160.10.10">
    <property type="entry name" value="Hexapeptide repeat proteins"/>
    <property type="match status" value="1"/>
</dbReference>
<accession>A0A7V4CM42</accession>
<dbReference type="InterPro" id="IPR050179">
    <property type="entry name" value="Trans_hexapeptide_repeat"/>
</dbReference>
<gene>
    <name evidence="8" type="ORF">ENU12_02325</name>
</gene>
<comment type="caution">
    <text evidence="8">The sequence shown here is derived from an EMBL/GenBank/DDBJ whole genome shotgun (WGS) entry which is preliminary data.</text>
</comment>
<dbReference type="SUPFAM" id="SSF51161">
    <property type="entry name" value="Trimeric LpxA-like enzymes"/>
    <property type="match status" value="1"/>
</dbReference>
<evidence type="ECO:0000256" key="7">
    <source>
        <dbReference type="ARBA" id="ARBA00047633"/>
    </source>
</evidence>
<reference evidence="8" key="1">
    <citation type="journal article" date="2020" name="mSystems">
        <title>Genome- and Community-Level Interaction Insights into Carbon Utilization and Element Cycling Functions of Hydrothermarchaeota in Hydrothermal Sediment.</title>
        <authorList>
            <person name="Zhou Z."/>
            <person name="Liu Y."/>
            <person name="Xu W."/>
            <person name="Pan J."/>
            <person name="Luo Z.H."/>
            <person name="Li M."/>
        </authorList>
    </citation>
    <scope>NUCLEOTIDE SEQUENCE [LARGE SCALE GENOMIC DNA]</scope>
    <source>
        <strain evidence="8">SpSt-640</strain>
    </source>
</reference>
<dbReference type="GO" id="GO:0046677">
    <property type="term" value="P:response to antibiotic"/>
    <property type="evidence" value="ECO:0007669"/>
    <property type="project" value="UniProtKB-KW"/>
</dbReference>
<dbReference type="InterPro" id="IPR018357">
    <property type="entry name" value="Hexapep_transf_CS"/>
</dbReference>
<comment type="catalytic activity">
    <reaction evidence="7">
        <text>chloramphenicol + acetyl-CoA = chloramphenicol 3-acetate + CoA</text>
        <dbReference type="Rhea" id="RHEA:18421"/>
        <dbReference type="ChEBI" id="CHEBI:16730"/>
        <dbReference type="ChEBI" id="CHEBI:17698"/>
        <dbReference type="ChEBI" id="CHEBI:57287"/>
        <dbReference type="ChEBI" id="CHEBI:57288"/>
        <dbReference type="EC" id="2.3.1.28"/>
    </reaction>
</comment>
<evidence type="ECO:0000256" key="2">
    <source>
        <dbReference type="ARBA" id="ARBA00020291"/>
    </source>
</evidence>